<evidence type="ECO:0000313" key="2">
    <source>
        <dbReference type="Proteomes" id="UP000807025"/>
    </source>
</evidence>
<proteinExistence type="predicted"/>
<evidence type="ECO:0000313" key="1">
    <source>
        <dbReference type="EMBL" id="KAF9489575.1"/>
    </source>
</evidence>
<dbReference type="AlphaFoldDB" id="A0A9P5ZLN4"/>
<comment type="caution">
    <text evidence="1">The sequence shown here is derived from an EMBL/GenBank/DDBJ whole genome shotgun (WGS) entry which is preliminary data.</text>
</comment>
<gene>
    <name evidence="1" type="ORF">BDN71DRAFT_1435292</name>
</gene>
<keyword evidence="2" id="KW-1185">Reference proteome</keyword>
<organism evidence="1 2">
    <name type="scientific">Pleurotus eryngii</name>
    <name type="common">Boletus of the steppes</name>
    <dbReference type="NCBI Taxonomy" id="5323"/>
    <lineage>
        <taxon>Eukaryota</taxon>
        <taxon>Fungi</taxon>
        <taxon>Dikarya</taxon>
        <taxon>Basidiomycota</taxon>
        <taxon>Agaricomycotina</taxon>
        <taxon>Agaricomycetes</taxon>
        <taxon>Agaricomycetidae</taxon>
        <taxon>Agaricales</taxon>
        <taxon>Pleurotineae</taxon>
        <taxon>Pleurotaceae</taxon>
        <taxon>Pleurotus</taxon>
    </lineage>
</organism>
<name>A0A9P5ZLN4_PLEER</name>
<protein>
    <submittedName>
        <fullName evidence="1">Uncharacterized protein</fullName>
    </submittedName>
</protein>
<sequence>MYHLGTDEGGRFSHEQESLFRDDDVASSGYFLLEDSSLNLTEEFGNGERKAIAGDGWVEYNVGSMIIAVQTNLVSTWYLHTHEPSHEVALAVFLATTTSSIQRKQNGFKVYIYAKDLPINWACENVDYLLSMQTDNVLLESSTPVGKPRFFRSDIDISSSVYY</sequence>
<reference evidence="1" key="1">
    <citation type="submission" date="2020-11" db="EMBL/GenBank/DDBJ databases">
        <authorList>
            <consortium name="DOE Joint Genome Institute"/>
            <person name="Ahrendt S."/>
            <person name="Riley R."/>
            <person name="Andreopoulos W."/>
            <person name="Labutti K."/>
            <person name="Pangilinan J."/>
            <person name="Ruiz-Duenas F.J."/>
            <person name="Barrasa J.M."/>
            <person name="Sanchez-Garcia M."/>
            <person name="Camarero S."/>
            <person name="Miyauchi S."/>
            <person name="Serrano A."/>
            <person name="Linde D."/>
            <person name="Babiker R."/>
            <person name="Drula E."/>
            <person name="Ayuso-Fernandez I."/>
            <person name="Pacheco R."/>
            <person name="Padilla G."/>
            <person name="Ferreira P."/>
            <person name="Barriuso J."/>
            <person name="Kellner H."/>
            <person name="Castanera R."/>
            <person name="Alfaro M."/>
            <person name="Ramirez L."/>
            <person name="Pisabarro A.G."/>
            <person name="Kuo A."/>
            <person name="Tritt A."/>
            <person name="Lipzen A."/>
            <person name="He G."/>
            <person name="Yan M."/>
            <person name="Ng V."/>
            <person name="Cullen D."/>
            <person name="Martin F."/>
            <person name="Rosso M.-N."/>
            <person name="Henrissat B."/>
            <person name="Hibbett D."/>
            <person name="Martinez A.T."/>
            <person name="Grigoriev I.V."/>
        </authorList>
    </citation>
    <scope>NUCLEOTIDE SEQUENCE</scope>
    <source>
        <strain evidence="1">ATCC 90797</strain>
    </source>
</reference>
<accession>A0A9P5ZLN4</accession>
<dbReference type="Proteomes" id="UP000807025">
    <property type="component" value="Unassembled WGS sequence"/>
</dbReference>
<dbReference type="EMBL" id="MU154666">
    <property type="protein sequence ID" value="KAF9489575.1"/>
    <property type="molecule type" value="Genomic_DNA"/>
</dbReference>